<keyword evidence="2" id="KW-0645">Protease</keyword>
<evidence type="ECO:0000256" key="6">
    <source>
        <dbReference type="PROSITE-ProRule" id="PRU00239"/>
    </source>
</evidence>
<dbReference type="Pfam" id="PF00648">
    <property type="entry name" value="Peptidase_C2"/>
    <property type="match status" value="2"/>
</dbReference>
<name>A0ABP0SZU2_9DINO</name>
<dbReference type="InterPro" id="IPR011992">
    <property type="entry name" value="EF-hand-dom_pair"/>
</dbReference>
<dbReference type="Pfam" id="PF13499">
    <property type="entry name" value="EF-hand_7"/>
    <property type="match status" value="1"/>
</dbReference>
<keyword evidence="3" id="KW-0378">Hydrolase</keyword>
<feature type="domain" description="Calpain catalytic" evidence="7">
    <location>
        <begin position="292"/>
        <end position="692"/>
    </location>
</feature>
<accession>A0ABP0SZU2</accession>
<dbReference type="InterPro" id="IPR002048">
    <property type="entry name" value="EF_hand_dom"/>
</dbReference>
<evidence type="ECO:0000259" key="7">
    <source>
        <dbReference type="PROSITE" id="PS50203"/>
    </source>
</evidence>
<evidence type="ECO:0000313" key="9">
    <source>
        <dbReference type="EMBL" id="CAK9117906.1"/>
    </source>
</evidence>
<dbReference type="SUPFAM" id="SSF54001">
    <property type="entry name" value="Cysteine proteinases"/>
    <property type="match status" value="1"/>
</dbReference>
<evidence type="ECO:0008006" key="11">
    <source>
        <dbReference type="Google" id="ProtNLM"/>
    </source>
</evidence>
<protein>
    <recommendedName>
        <fullName evidence="11">Calmodulin</fullName>
    </recommendedName>
</protein>
<dbReference type="Proteomes" id="UP001642484">
    <property type="component" value="Unassembled WGS sequence"/>
</dbReference>
<dbReference type="Gene3D" id="1.10.238.10">
    <property type="entry name" value="EF-hand"/>
    <property type="match status" value="1"/>
</dbReference>
<dbReference type="PROSITE" id="PS50222">
    <property type="entry name" value="EF_HAND_2"/>
    <property type="match status" value="2"/>
</dbReference>
<dbReference type="SUPFAM" id="SSF47473">
    <property type="entry name" value="EF-hand"/>
    <property type="match status" value="1"/>
</dbReference>
<dbReference type="InterPro" id="IPR001300">
    <property type="entry name" value="Peptidase_C2_calpain_cat"/>
</dbReference>
<evidence type="ECO:0000256" key="1">
    <source>
        <dbReference type="ARBA" id="ARBA00007623"/>
    </source>
</evidence>
<dbReference type="EMBL" id="CAXAMN010028850">
    <property type="protein sequence ID" value="CAK9117906.1"/>
    <property type="molecule type" value="Genomic_DNA"/>
</dbReference>
<reference evidence="9 10" key="1">
    <citation type="submission" date="2024-02" db="EMBL/GenBank/DDBJ databases">
        <authorList>
            <person name="Chen Y."/>
            <person name="Shah S."/>
            <person name="Dougan E. K."/>
            <person name="Thang M."/>
            <person name="Chan C."/>
        </authorList>
    </citation>
    <scope>NUCLEOTIDE SEQUENCE [LARGE SCALE GENOMIC DNA]</scope>
</reference>
<keyword evidence="4" id="KW-0788">Thiol protease</keyword>
<organism evidence="9 10">
    <name type="scientific">Durusdinium trenchii</name>
    <dbReference type="NCBI Taxonomy" id="1381693"/>
    <lineage>
        <taxon>Eukaryota</taxon>
        <taxon>Sar</taxon>
        <taxon>Alveolata</taxon>
        <taxon>Dinophyceae</taxon>
        <taxon>Suessiales</taxon>
        <taxon>Symbiodiniaceae</taxon>
        <taxon>Durusdinium</taxon>
    </lineage>
</organism>
<feature type="domain" description="EF-hand" evidence="8">
    <location>
        <begin position="38"/>
        <end position="73"/>
    </location>
</feature>
<evidence type="ECO:0000256" key="3">
    <source>
        <dbReference type="ARBA" id="ARBA00022801"/>
    </source>
</evidence>
<dbReference type="PANTHER" id="PTHR10183">
    <property type="entry name" value="CALPAIN"/>
    <property type="match status" value="1"/>
</dbReference>
<dbReference type="PRINTS" id="PR00704">
    <property type="entry name" value="CALPAIN"/>
</dbReference>
<proteinExistence type="inferred from homology"/>
<dbReference type="CDD" id="cd00051">
    <property type="entry name" value="EFh"/>
    <property type="match status" value="1"/>
</dbReference>
<gene>
    <name evidence="9" type="ORF">CCMP2556_LOCUS55126</name>
</gene>
<evidence type="ECO:0000259" key="8">
    <source>
        <dbReference type="PROSITE" id="PS50222"/>
    </source>
</evidence>
<keyword evidence="10" id="KW-1185">Reference proteome</keyword>
<dbReference type="PROSITE" id="PS00018">
    <property type="entry name" value="EF_HAND_1"/>
    <property type="match status" value="2"/>
</dbReference>
<dbReference type="InterPro" id="IPR018247">
    <property type="entry name" value="EF_Hand_1_Ca_BS"/>
</dbReference>
<comment type="caution">
    <text evidence="6">Lacks conserved residue(s) required for the propagation of feature annotation.</text>
</comment>
<dbReference type="SMART" id="SM00054">
    <property type="entry name" value="EFh"/>
    <property type="match status" value="2"/>
</dbReference>
<evidence type="ECO:0000256" key="4">
    <source>
        <dbReference type="ARBA" id="ARBA00022807"/>
    </source>
</evidence>
<comment type="similarity">
    <text evidence="1">Belongs to the peptidase C2 family.</text>
</comment>
<sequence length="722" mass="81667">MVDHVVLNAFKRFDQDGSGCISREELGTVLQSLNPDDWDSERIDELLAEADSSGDGKLQIQEFLKWIFAEDPKSVGLGLGVVGDFSYVISGCSRADINGVYVQQGKFCSHRPVFFCAANKYFLFYWKAREQWQIHKRPAGKSCARLKTSGAPHLEAGWQVWKKKERSLRCAFLPEPEMTCSLPPALSVEEQIAKAPKAMFVKEYGTFLKDSKELFGGRPLYYNEVFKMWMMYVEKFLYWKLSYDKDDDAGTEISGKTKGYSPDLATWSKDGLMMDVFAFDPDATLNAQVPEGWKDPDFPHSSESLGQRFADEECEWVRALALSSSPVLFNKAEPTDACQGQLGDTWLIAAIAAVAEYPNYLKEKIFITKEAAADGKYELQLFDWKSTKTWKTIQVDDYLPCVPRKGKAPFQHTMFADLSDGEMYVPLLEKAFAKLFGSYQELHYGTTPMAFAALTGCTMVQRFGAYLENVRALTKSSGGKSLWQVTGRGGLTVRAQCDPKSTKIGTLARKAVFEELDRNCYRIMFKKIEGEGAESGWINYYTAGEKVAERSTKIQWGSIVHSVGDSFKKEDIKLLESDMWIKLMEADKSNSLIVVNFEFRGANPQGRPLYGTRPDGLMPRHAYTVLQAVEIPGEVWEDPTRMVCLRNPWGRCEWKGPWKDEGEEWKKNPKLAVELKSGKKTDGVFWMAWDDFEWCADTLTIVPTEIPVKRGQHEDGEDAGED</sequence>
<dbReference type="InterPro" id="IPR022684">
    <property type="entry name" value="Calpain_cysteine_protease"/>
</dbReference>
<evidence type="ECO:0000256" key="2">
    <source>
        <dbReference type="ARBA" id="ARBA00022670"/>
    </source>
</evidence>
<dbReference type="PANTHER" id="PTHR10183:SF379">
    <property type="entry name" value="CALPAIN-5"/>
    <property type="match status" value="1"/>
</dbReference>
<dbReference type="SMART" id="SM00230">
    <property type="entry name" value="CysPc"/>
    <property type="match status" value="1"/>
</dbReference>
<comment type="caution">
    <text evidence="9">The sequence shown here is derived from an EMBL/GenBank/DDBJ whole genome shotgun (WGS) entry which is preliminary data.</text>
</comment>
<dbReference type="PROSITE" id="PS50203">
    <property type="entry name" value="CALPAIN_CAT"/>
    <property type="match status" value="1"/>
</dbReference>
<dbReference type="Gene3D" id="3.90.70.10">
    <property type="entry name" value="Cysteine proteinases"/>
    <property type="match status" value="1"/>
</dbReference>
<dbReference type="InterPro" id="IPR038765">
    <property type="entry name" value="Papain-like_cys_pep_sf"/>
</dbReference>
<feature type="domain" description="EF-hand" evidence="8">
    <location>
        <begin position="1"/>
        <end position="36"/>
    </location>
</feature>
<evidence type="ECO:0000256" key="5">
    <source>
        <dbReference type="ARBA" id="ARBA00022837"/>
    </source>
</evidence>
<evidence type="ECO:0000313" key="10">
    <source>
        <dbReference type="Proteomes" id="UP001642484"/>
    </source>
</evidence>
<keyword evidence="5" id="KW-0106">Calcium</keyword>